<evidence type="ECO:0000256" key="1">
    <source>
        <dbReference type="SAM" id="Phobius"/>
    </source>
</evidence>
<feature type="transmembrane region" description="Helical" evidence="1">
    <location>
        <begin position="297"/>
        <end position="316"/>
    </location>
</feature>
<organism evidence="3 4">
    <name type="scientific">Aspergillus versicolor CBS 583.65</name>
    <dbReference type="NCBI Taxonomy" id="1036611"/>
    <lineage>
        <taxon>Eukaryota</taxon>
        <taxon>Fungi</taxon>
        <taxon>Dikarya</taxon>
        <taxon>Ascomycota</taxon>
        <taxon>Pezizomycotina</taxon>
        <taxon>Eurotiomycetes</taxon>
        <taxon>Eurotiomycetidae</taxon>
        <taxon>Eurotiales</taxon>
        <taxon>Aspergillaceae</taxon>
        <taxon>Aspergillus</taxon>
        <taxon>Aspergillus subgen. Nidulantes</taxon>
    </lineage>
</organism>
<name>A0A1L9PB46_ASPVE</name>
<gene>
    <name evidence="3" type="ORF">ASPVEDRAFT_881683</name>
</gene>
<dbReference type="GeneID" id="63733759"/>
<keyword evidence="1" id="KW-0472">Membrane</keyword>
<evidence type="ECO:0000313" key="3">
    <source>
        <dbReference type="EMBL" id="OJI98674.1"/>
    </source>
</evidence>
<dbReference type="Proteomes" id="UP000184073">
    <property type="component" value="Unassembled WGS sequence"/>
</dbReference>
<dbReference type="PANTHER" id="PTHR34502:SF4">
    <property type="entry name" value="DUF6594 DOMAIN-CONTAINING PROTEIN"/>
    <property type="match status" value="1"/>
</dbReference>
<dbReference type="PANTHER" id="PTHR34502">
    <property type="entry name" value="DUF6594 DOMAIN-CONTAINING PROTEIN-RELATED"/>
    <property type="match status" value="1"/>
</dbReference>
<dbReference type="Pfam" id="PF20237">
    <property type="entry name" value="DUF6594"/>
    <property type="match status" value="1"/>
</dbReference>
<dbReference type="AlphaFoldDB" id="A0A1L9PB46"/>
<evidence type="ECO:0000259" key="2">
    <source>
        <dbReference type="Pfam" id="PF20237"/>
    </source>
</evidence>
<dbReference type="VEuPathDB" id="FungiDB:ASPVEDRAFT_881683"/>
<protein>
    <recommendedName>
        <fullName evidence="2">DUF6594 domain-containing protein</fullName>
    </recommendedName>
</protein>
<proteinExistence type="predicted"/>
<keyword evidence="1" id="KW-1133">Transmembrane helix</keyword>
<reference evidence="4" key="1">
    <citation type="journal article" date="2017" name="Genome Biol.">
        <title>Comparative genomics reveals high biological diversity and specific adaptations in the industrially and medically important fungal genus Aspergillus.</title>
        <authorList>
            <person name="de Vries R.P."/>
            <person name="Riley R."/>
            <person name="Wiebenga A."/>
            <person name="Aguilar-Osorio G."/>
            <person name="Amillis S."/>
            <person name="Uchima C.A."/>
            <person name="Anderluh G."/>
            <person name="Asadollahi M."/>
            <person name="Askin M."/>
            <person name="Barry K."/>
            <person name="Battaglia E."/>
            <person name="Bayram O."/>
            <person name="Benocci T."/>
            <person name="Braus-Stromeyer S.A."/>
            <person name="Caldana C."/>
            <person name="Canovas D."/>
            <person name="Cerqueira G.C."/>
            <person name="Chen F."/>
            <person name="Chen W."/>
            <person name="Choi C."/>
            <person name="Clum A."/>
            <person name="Dos Santos R.A."/>
            <person name="Damasio A.R."/>
            <person name="Diallinas G."/>
            <person name="Emri T."/>
            <person name="Fekete E."/>
            <person name="Flipphi M."/>
            <person name="Freyberg S."/>
            <person name="Gallo A."/>
            <person name="Gournas C."/>
            <person name="Habgood R."/>
            <person name="Hainaut M."/>
            <person name="Harispe M.L."/>
            <person name="Henrissat B."/>
            <person name="Hilden K.S."/>
            <person name="Hope R."/>
            <person name="Hossain A."/>
            <person name="Karabika E."/>
            <person name="Karaffa L."/>
            <person name="Karanyi Z."/>
            <person name="Krasevec N."/>
            <person name="Kuo A."/>
            <person name="Kusch H."/>
            <person name="LaButti K."/>
            <person name="Lagendijk E.L."/>
            <person name="Lapidus A."/>
            <person name="Levasseur A."/>
            <person name="Lindquist E."/>
            <person name="Lipzen A."/>
            <person name="Logrieco A.F."/>
            <person name="MacCabe A."/>
            <person name="Maekelae M.R."/>
            <person name="Malavazi I."/>
            <person name="Melin P."/>
            <person name="Meyer V."/>
            <person name="Mielnichuk N."/>
            <person name="Miskei M."/>
            <person name="Molnar A.P."/>
            <person name="Mule G."/>
            <person name="Ngan C.Y."/>
            <person name="Orejas M."/>
            <person name="Orosz E."/>
            <person name="Ouedraogo J.P."/>
            <person name="Overkamp K.M."/>
            <person name="Park H.-S."/>
            <person name="Perrone G."/>
            <person name="Piumi F."/>
            <person name="Punt P.J."/>
            <person name="Ram A.F."/>
            <person name="Ramon A."/>
            <person name="Rauscher S."/>
            <person name="Record E."/>
            <person name="Riano-Pachon D.M."/>
            <person name="Robert V."/>
            <person name="Roehrig J."/>
            <person name="Ruller R."/>
            <person name="Salamov A."/>
            <person name="Salih N.S."/>
            <person name="Samson R.A."/>
            <person name="Sandor E."/>
            <person name="Sanguinetti M."/>
            <person name="Schuetze T."/>
            <person name="Sepcic K."/>
            <person name="Shelest E."/>
            <person name="Sherlock G."/>
            <person name="Sophianopoulou V."/>
            <person name="Squina F.M."/>
            <person name="Sun H."/>
            <person name="Susca A."/>
            <person name="Todd R.B."/>
            <person name="Tsang A."/>
            <person name="Unkles S.E."/>
            <person name="van de Wiele N."/>
            <person name="van Rossen-Uffink D."/>
            <person name="Oliveira J.V."/>
            <person name="Vesth T.C."/>
            <person name="Visser J."/>
            <person name="Yu J.-H."/>
            <person name="Zhou M."/>
            <person name="Andersen M.R."/>
            <person name="Archer D.B."/>
            <person name="Baker S.E."/>
            <person name="Benoit I."/>
            <person name="Brakhage A.A."/>
            <person name="Braus G.H."/>
            <person name="Fischer R."/>
            <person name="Frisvad J.C."/>
            <person name="Goldman G.H."/>
            <person name="Houbraken J."/>
            <person name="Oakley B."/>
            <person name="Pocsi I."/>
            <person name="Scazzocchio C."/>
            <person name="Seiboth B."/>
            <person name="vanKuyk P.A."/>
            <person name="Wortman J."/>
            <person name="Dyer P.S."/>
            <person name="Grigoriev I.V."/>
        </authorList>
    </citation>
    <scope>NUCLEOTIDE SEQUENCE [LARGE SCALE GENOMIC DNA]</scope>
    <source>
        <strain evidence="4">CBS 583.65</strain>
    </source>
</reference>
<dbReference type="EMBL" id="KV878126">
    <property type="protein sequence ID" value="OJI98674.1"/>
    <property type="molecule type" value="Genomic_DNA"/>
</dbReference>
<dbReference type="RefSeq" id="XP_040664437.1">
    <property type="nucleotide sequence ID" value="XM_040818248.1"/>
</dbReference>
<feature type="transmembrane region" description="Helical" evidence="1">
    <location>
        <begin position="247"/>
        <end position="264"/>
    </location>
</feature>
<feature type="transmembrane region" description="Helical" evidence="1">
    <location>
        <begin position="270"/>
        <end position="290"/>
    </location>
</feature>
<dbReference type="STRING" id="1036611.A0A1L9PB46"/>
<accession>A0A1L9PB46</accession>
<dbReference type="OrthoDB" id="5416037at2759"/>
<evidence type="ECO:0000313" key="4">
    <source>
        <dbReference type="Proteomes" id="UP000184073"/>
    </source>
</evidence>
<dbReference type="InterPro" id="IPR046529">
    <property type="entry name" value="DUF6594"/>
</dbReference>
<keyword evidence="4" id="KW-1185">Reference proteome</keyword>
<sequence length="320" mass="36652">MSPIRFLRNAMEKICDIFSTEREMYPSTMALNEARRNPKKYSGYSEFAKMLAASGALPIVRRFDRLSLRVMLRLQDELTKIEEQLDAIDKTQMSKEAPQDINNGTFRADPVPERNSLLQNAHGKLERYHRFMHKYSKLLALAEPHQGAINNLRNWIDQNSRWDTIDGEDQLVDGPINSEELEFLNGPDLIPIVPDQRSPFRKFMNRSELLRRSKFLQTEIPDSLKPNVDDGTLILTDDAKLLMSEKVLSGLVGLVMLVLPMWVLPLFDGFYPEVGIVTAFVCTFCFIVWASTTARPYESLATPAMYVAFLVLFLLAKERS</sequence>
<feature type="domain" description="DUF6594" evidence="2">
    <location>
        <begin position="44"/>
        <end position="311"/>
    </location>
</feature>
<keyword evidence="1" id="KW-0812">Transmembrane</keyword>